<comment type="catalytic activity">
    <reaction evidence="5">
        <text>a 1,2-diacyl-sn-glycero-3-phosphocholine + H2O = a 1-acyl-sn-glycero-3-phosphocholine + a fatty acid + H(+)</text>
        <dbReference type="Rhea" id="RHEA:15801"/>
        <dbReference type="ChEBI" id="CHEBI:15377"/>
        <dbReference type="ChEBI" id="CHEBI:15378"/>
        <dbReference type="ChEBI" id="CHEBI:28868"/>
        <dbReference type="ChEBI" id="CHEBI:57643"/>
        <dbReference type="ChEBI" id="CHEBI:58168"/>
        <dbReference type="EC" id="3.1.1.4"/>
    </reaction>
</comment>
<dbReference type="Gene3D" id="1.20.90.10">
    <property type="entry name" value="Phospholipase A2 domain"/>
    <property type="match status" value="1"/>
</dbReference>
<dbReference type="InterPro" id="IPR036444">
    <property type="entry name" value="PLipase_A2_dom_sf"/>
</dbReference>
<evidence type="ECO:0000256" key="5">
    <source>
        <dbReference type="RuleBase" id="RU361236"/>
    </source>
</evidence>
<dbReference type="InterPro" id="IPR033113">
    <property type="entry name" value="PLA2_histidine"/>
</dbReference>
<dbReference type="Pfam" id="PF00068">
    <property type="entry name" value="Phospholip_A2_1"/>
    <property type="match status" value="1"/>
</dbReference>
<protein>
    <recommendedName>
        <fullName evidence="5">Phospholipase A2</fullName>
        <ecNumber evidence="5">3.1.1.4</ecNumber>
    </recommendedName>
</protein>
<evidence type="ECO:0000256" key="6">
    <source>
        <dbReference type="SAM" id="MobiDB-lite"/>
    </source>
</evidence>
<proteinExistence type="inferred from homology"/>
<dbReference type="EC" id="3.1.1.4" evidence="5"/>
<gene>
    <name evidence="9" type="primary">LOC101854654</name>
</gene>
<dbReference type="PANTHER" id="PTHR11716">
    <property type="entry name" value="PHOSPHOLIPASE A2 FAMILY MEMBER"/>
    <property type="match status" value="1"/>
</dbReference>
<dbReference type="GeneID" id="101854654"/>
<feature type="compositionally biased region" description="Polar residues" evidence="6">
    <location>
        <begin position="8"/>
        <end position="21"/>
    </location>
</feature>
<keyword evidence="8" id="KW-1185">Reference proteome</keyword>
<feature type="region of interest" description="Disordered" evidence="6">
    <location>
        <begin position="1"/>
        <end position="21"/>
    </location>
</feature>
<dbReference type="SUPFAM" id="SSF48619">
    <property type="entry name" value="Phospholipase A2, PLA2"/>
    <property type="match status" value="1"/>
</dbReference>
<evidence type="ECO:0000313" key="8">
    <source>
        <dbReference type="Proteomes" id="UP000694888"/>
    </source>
</evidence>
<keyword evidence="2 5" id="KW-0964">Secreted</keyword>
<evidence type="ECO:0000259" key="7">
    <source>
        <dbReference type="SMART" id="SM00085"/>
    </source>
</evidence>
<dbReference type="PRINTS" id="PR00389">
    <property type="entry name" value="PHPHLIPASEA2"/>
</dbReference>
<evidence type="ECO:0000313" key="9">
    <source>
        <dbReference type="RefSeq" id="XP_035827156.1"/>
    </source>
</evidence>
<keyword evidence="5" id="KW-0378">Hydrolase</keyword>
<dbReference type="PANTHER" id="PTHR11716:SF100">
    <property type="entry name" value="PHOSPHOLIPASE A2"/>
    <property type="match status" value="1"/>
</dbReference>
<dbReference type="Proteomes" id="UP000694888">
    <property type="component" value="Unplaced"/>
</dbReference>
<evidence type="ECO:0000256" key="4">
    <source>
        <dbReference type="RuleBase" id="RU003654"/>
    </source>
</evidence>
<keyword evidence="3" id="KW-1015">Disulfide bond</keyword>
<feature type="domain" description="Phospholipase A2-like central" evidence="7">
    <location>
        <begin position="63"/>
        <end position="181"/>
    </location>
</feature>
<dbReference type="InterPro" id="IPR016090">
    <property type="entry name" value="PLA2-like_dom"/>
</dbReference>
<evidence type="ECO:0000256" key="3">
    <source>
        <dbReference type="ARBA" id="ARBA00023157"/>
    </source>
</evidence>
<comment type="subcellular location">
    <subcellularLocation>
        <location evidence="1 5">Secreted</location>
    </subcellularLocation>
</comment>
<dbReference type="RefSeq" id="XP_035827156.1">
    <property type="nucleotide sequence ID" value="XM_035971263.1"/>
</dbReference>
<evidence type="ECO:0000256" key="2">
    <source>
        <dbReference type="ARBA" id="ARBA00022525"/>
    </source>
</evidence>
<dbReference type="SMART" id="SM00085">
    <property type="entry name" value="PA2c"/>
    <property type="match status" value="1"/>
</dbReference>
<name>A0ABM1VXL3_APLCA</name>
<comment type="similarity">
    <text evidence="4">Belongs to the phospholipase A2 family.</text>
</comment>
<dbReference type="CDD" id="cd00125">
    <property type="entry name" value="PLA2c"/>
    <property type="match status" value="1"/>
</dbReference>
<comment type="cofactor">
    <cofactor evidence="5">
        <name>Ca(2+)</name>
        <dbReference type="ChEBI" id="CHEBI:29108"/>
    </cofactor>
</comment>
<keyword evidence="5" id="KW-0443">Lipid metabolism</keyword>
<organism evidence="8 9">
    <name type="scientific">Aplysia californica</name>
    <name type="common">California sea hare</name>
    <dbReference type="NCBI Taxonomy" id="6500"/>
    <lineage>
        <taxon>Eukaryota</taxon>
        <taxon>Metazoa</taxon>
        <taxon>Spiralia</taxon>
        <taxon>Lophotrochozoa</taxon>
        <taxon>Mollusca</taxon>
        <taxon>Gastropoda</taxon>
        <taxon>Heterobranchia</taxon>
        <taxon>Euthyneura</taxon>
        <taxon>Tectipleura</taxon>
        <taxon>Aplysiida</taxon>
        <taxon>Aplysioidea</taxon>
        <taxon>Aplysiidae</taxon>
        <taxon>Aplysia</taxon>
    </lineage>
</organism>
<dbReference type="PROSITE" id="PS00118">
    <property type="entry name" value="PA2_HIS"/>
    <property type="match status" value="1"/>
</dbReference>
<dbReference type="InterPro" id="IPR001211">
    <property type="entry name" value="PLA2"/>
</dbReference>
<reference evidence="9" key="1">
    <citation type="submission" date="2025-08" db="UniProtKB">
        <authorList>
            <consortium name="RefSeq"/>
        </authorList>
    </citation>
    <scope>IDENTIFICATION</scope>
</reference>
<keyword evidence="5" id="KW-0106">Calcium</keyword>
<accession>A0ABM1VXL3</accession>
<evidence type="ECO:0000256" key="1">
    <source>
        <dbReference type="ARBA" id="ARBA00004613"/>
    </source>
</evidence>
<sequence>MLDLSFPSRFQTDPSASNRMGLQSRNNAAEISLTISLITLVTLTSCLPQEIDSQTPHRREKRHILQMCELVAAHTNRGCLDYNNYGCFCGLGNAASAHVDGVDGCCRVHDRCYGEVACFWMYPQFVGYSVECNNASCQCTDSPIFSPCAYTTCQCDLELARCLGRSTYNHGFSNFDRRECNRPVRLRTQRRRRQTKKKRKKKWAKSLLHKLRRSFF</sequence>